<accession>A0A2I0I440</accession>
<organism evidence="1 2">
    <name type="scientific">Punica granatum</name>
    <name type="common">Pomegranate</name>
    <dbReference type="NCBI Taxonomy" id="22663"/>
    <lineage>
        <taxon>Eukaryota</taxon>
        <taxon>Viridiplantae</taxon>
        <taxon>Streptophyta</taxon>
        <taxon>Embryophyta</taxon>
        <taxon>Tracheophyta</taxon>
        <taxon>Spermatophyta</taxon>
        <taxon>Magnoliopsida</taxon>
        <taxon>eudicotyledons</taxon>
        <taxon>Gunneridae</taxon>
        <taxon>Pentapetalae</taxon>
        <taxon>rosids</taxon>
        <taxon>malvids</taxon>
        <taxon>Myrtales</taxon>
        <taxon>Lythraceae</taxon>
        <taxon>Punica</taxon>
    </lineage>
</organism>
<sequence>MASFIITRRKHAAAALFGIINTSRYDVEAWTENNSNLIIGRRLPGEVQWTEVLLPLPSEVYKVRELKMDIGDDDRFVVKISKVDANKLHLSLIAEAYAHKVLDQS</sequence>
<keyword evidence="2" id="KW-1185">Reference proteome</keyword>
<evidence type="ECO:0000313" key="2">
    <source>
        <dbReference type="Proteomes" id="UP000233551"/>
    </source>
</evidence>
<protein>
    <submittedName>
        <fullName evidence="1">Uncharacterized protein</fullName>
    </submittedName>
</protein>
<dbReference type="EMBL" id="PGOL01004026">
    <property type="protein sequence ID" value="PKI38765.1"/>
    <property type="molecule type" value="Genomic_DNA"/>
</dbReference>
<gene>
    <name evidence="1" type="ORF">CRG98_040878</name>
</gene>
<dbReference type="Proteomes" id="UP000233551">
    <property type="component" value="Unassembled WGS sequence"/>
</dbReference>
<evidence type="ECO:0000313" key="1">
    <source>
        <dbReference type="EMBL" id="PKI38765.1"/>
    </source>
</evidence>
<dbReference type="AlphaFoldDB" id="A0A2I0I440"/>
<reference evidence="1 2" key="1">
    <citation type="submission" date="2017-11" db="EMBL/GenBank/DDBJ databases">
        <title>De-novo sequencing of pomegranate (Punica granatum L.) genome.</title>
        <authorList>
            <person name="Akparov Z."/>
            <person name="Amiraslanov A."/>
            <person name="Hajiyeva S."/>
            <person name="Abbasov M."/>
            <person name="Kaur K."/>
            <person name="Hamwieh A."/>
            <person name="Solovyev V."/>
            <person name="Salamov A."/>
            <person name="Braich B."/>
            <person name="Kosarev P."/>
            <person name="Mahmoud A."/>
            <person name="Hajiyev E."/>
            <person name="Babayeva S."/>
            <person name="Izzatullayeva V."/>
            <person name="Mammadov A."/>
            <person name="Mammadov A."/>
            <person name="Sharifova S."/>
            <person name="Ojaghi J."/>
            <person name="Eynullazada K."/>
            <person name="Bayramov B."/>
            <person name="Abdulazimova A."/>
            <person name="Shahmuradov I."/>
        </authorList>
    </citation>
    <scope>NUCLEOTIDE SEQUENCE [LARGE SCALE GENOMIC DNA]</scope>
    <source>
        <strain evidence="2">cv. AG2017</strain>
        <tissue evidence="1">Leaf</tissue>
    </source>
</reference>
<comment type="caution">
    <text evidence="1">The sequence shown here is derived from an EMBL/GenBank/DDBJ whole genome shotgun (WGS) entry which is preliminary data.</text>
</comment>
<proteinExistence type="predicted"/>
<name>A0A2I0I440_PUNGR</name>